<dbReference type="RefSeq" id="XP_002292376.1">
    <property type="nucleotide sequence ID" value="XM_002292340.1"/>
</dbReference>
<dbReference type="KEGG" id="tps:THAPSDRAFT_7845"/>
<name>B8C7P2_THAPS</name>
<dbReference type="HOGENOM" id="CLU_574293_0_0_1"/>
<protein>
    <submittedName>
        <fullName evidence="3">Uncharacterized protein</fullName>
    </submittedName>
</protein>
<keyword evidence="2" id="KW-0472">Membrane</keyword>
<feature type="compositionally biased region" description="Basic and acidic residues" evidence="1">
    <location>
        <begin position="380"/>
        <end position="412"/>
    </location>
</feature>
<feature type="compositionally biased region" description="Basic and acidic residues" evidence="1">
    <location>
        <begin position="452"/>
        <end position="465"/>
    </location>
</feature>
<gene>
    <name evidence="3" type="ORF">THAPSDRAFT_7845</name>
</gene>
<feature type="transmembrane region" description="Helical" evidence="2">
    <location>
        <begin position="7"/>
        <end position="30"/>
    </location>
</feature>
<feature type="compositionally biased region" description="Basic and acidic residues" evidence="1">
    <location>
        <begin position="421"/>
        <end position="442"/>
    </location>
</feature>
<reference evidence="3 4" key="2">
    <citation type="journal article" date="2008" name="Nature">
        <title>The Phaeodactylum genome reveals the evolutionary history of diatom genomes.</title>
        <authorList>
            <person name="Bowler C."/>
            <person name="Allen A.E."/>
            <person name="Badger J.H."/>
            <person name="Grimwood J."/>
            <person name="Jabbari K."/>
            <person name="Kuo A."/>
            <person name="Maheswari U."/>
            <person name="Martens C."/>
            <person name="Maumus F."/>
            <person name="Otillar R.P."/>
            <person name="Rayko E."/>
            <person name="Salamov A."/>
            <person name="Vandepoele K."/>
            <person name="Beszteri B."/>
            <person name="Gruber A."/>
            <person name="Heijde M."/>
            <person name="Katinka M."/>
            <person name="Mock T."/>
            <person name="Valentin K."/>
            <person name="Verret F."/>
            <person name="Berges J.A."/>
            <person name="Brownlee C."/>
            <person name="Cadoret J.P."/>
            <person name="Chiovitti A."/>
            <person name="Choi C.J."/>
            <person name="Coesel S."/>
            <person name="De Martino A."/>
            <person name="Detter J.C."/>
            <person name="Durkin C."/>
            <person name="Falciatore A."/>
            <person name="Fournet J."/>
            <person name="Haruta M."/>
            <person name="Huysman M.J."/>
            <person name="Jenkins B.D."/>
            <person name="Jiroutova K."/>
            <person name="Jorgensen R.E."/>
            <person name="Joubert Y."/>
            <person name="Kaplan A."/>
            <person name="Kroger N."/>
            <person name="Kroth P.G."/>
            <person name="La Roche J."/>
            <person name="Lindquist E."/>
            <person name="Lommer M."/>
            <person name="Martin-Jezequel V."/>
            <person name="Lopez P.J."/>
            <person name="Lucas S."/>
            <person name="Mangogna M."/>
            <person name="McGinnis K."/>
            <person name="Medlin L.K."/>
            <person name="Montsant A."/>
            <person name="Oudot-Le Secq M.P."/>
            <person name="Napoli C."/>
            <person name="Obornik M."/>
            <person name="Parker M.S."/>
            <person name="Petit J.L."/>
            <person name="Porcel B.M."/>
            <person name="Poulsen N."/>
            <person name="Robison M."/>
            <person name="Rychlewski L."/>
            <person name="Rynearson T.A."/>
            <person name="Schmutz J."/>
            <person name="Shapiro H."/>
            <person name="Siaut M."/>
            <person name="Stanley M."/>
            <person name="Sussman M.R."/>
            <person name="Taylor A.R."/>
            <person name="Vardi A."/>
            <person name="von Dassow P."/>
            <person name="Vyverman W."/>
            <person name="Willis A."/>
            <person name="Wyrwicz L.S."/>
            <person name="Rokhsar D.S."/>
            <person name="Weissenbach J."/>
            <person name="Armbrust E.V."/>
            <person name="Green B.R."/>
            <person name="Van de Peer Y."/>
            <person name="Grigoriev I.V."/>
        </authorList>
    </citation>
    <scope>NUCLEOTIDE SEQUENCE [LARGE SCALE GENOMIC DNA]</scope>
    <source>
        <strain evidence="3 4">CCMP1335</strain>
    </source>
</reference>
<reference evidence="3 4" key="1">
    <citation type="journal article" date="2004" name="Science">
        <title>The genome of the diatom Thalassiosira pseudonana: ecology, evolution, and metabolism.</title>
        <authorList>
            <person name="Armbrust E.V."/>
            <person name="Berges J.A."/>
            <person name="Bowler C."/>
            <person name="Green B.R."/>
            <person name="Martinez D."/>
            <person name="Putnam N.H."/>
            <person name="Zhou S."/>
            <person name="Allen A.E."/>
            <person name="Apt K.E."/>
            <person name="Bechner M."/>
            <person name="Brzezinski M.A."/>
            <person name="Chaal B.K."/>
            <person name="Chiovitti A."/>
            <person name="Davis A.K."/>
            <person name="Demarest M.S."/>
            <person name="Detter J.C."/>
            <person name="Glavina T."/>
            <person name="Goodstein D."/>
            <person name="Hadi M.Z."/>
            <person name="Hellsten U."/>
            <person name="Hildebrand M."/>
            <person name="Jenkins B.D."/>
            <person name="Jurka J."/>
            <person name="Kapitonov V.V."/>
            <person name="Kroger N."/>
            <person name="Lau W.W."/>
            <person name="Lane T.W."/>
            <person name="Larimer F.W."/>
            <person name="Lippmeier J.C."/>
            <person name="Lucas S."/>
            <person name="Medina M."/>
            <person name="Montsant A."/>
            <person name="Obornik M."/>
            <person name="Parker M.S."/>
            <person name="Palenik B."/>
            <person name="Pazour G.J."/>
            <person name="Richardson P.M."/>
            <person name="Rynearson T.A."/>
            <person name="Saito M.A."/>
            <person name="Schwartz D.C."/>
            <person name="Thamatrakoln K."/>
            <person name="Valentin K."/>
            <person name="Vardi A."/>
            <person name="Wilkerson F.P."/>
            <person name="Rokhsar D.S."/>
        </authorList>
    </citation>
    <scope>NUCLEOTIDE SEQUENCE [LARGE SCALE GENOMIC DNA]</scope>
    <source>
        <strain evidence="3 4">CCMP1335</strain>
    </source>
</reference>
<feature type="region of interest" description="Disordered" evidence="1">
    <location>
        <begin position="180"/>
        <end position="476"/>
    </location>
</feature>
<feature type="transmembrane region" description="Helical" evidence="2">
    <location>
        <begin position="76"/>
        <end position="98"/>
    </location>
</feature>
<feature type="compositionally biased region" description="Basic and acidic residues" evidence="1">
    <location>
        <begin position="227"/>
        <end position="239"/>
    </location>
</feature>
<organism evidence="3 4">
    <name type="scientific">Thalassiosira pseudonana</name>
    <name type="common">Marine diatom</name>
    <name type="synonym">Cyclotella nana</name>
    <dbReference type="NCBI Taxonomy" id="35128"/>
    <lineage>
        <taxon>Eukaryota</taxon>
        <taxon>Sar</taxon>
        <taxon>Stramenopiles</taxon>
        <taxon>Ochrophyta</taxon>
        <taxon>Bacillariophyta</taxon>
        <taxon>Coscinodiscophyceae</taxon>
        <taxon>Thalassiosirophycidae</taxon>
        <taxon>Thalassiosirales</taxon>
        <taxon>Thalassiosiraceae</taxon>
        <taxon>Thalassiosira</taxon>
    </lineage>
</organism>
<dbReference type="AlphaFoldDB" id="B8C7P2"/>
<accession>B8C7P2</accession>
<dbReference type="PaxDb" id="35128-Thaps7845"/>
<evidence type="ECO:0000313" key="3">
    <source>
        <dbReference type="EMBL" id="EED90351.1"/>
    </source>
</evidence>
<dbReference type="InParanoid" id="B8C7P2"/>
<feature type="compositionally biased region" description="Basic and acidic residues" evidence="1">
    <location>
        <begin position="268"/>
        <end position="282"/>
    </location>
</feature>
<feature type="compositionally biased region" description="Basic and acidic residues" evidence="1">
    <location>
        <begin position="195"/>
        <end position="213"/>
    </location>
</feature>
<feature type="compositionally biased region" description="Basic and acidic residues" evidence="1">
    <location>
        <begin position="327"/>
        <end position="362"/>
    </location>
</feature>
<dbReference type="PROSITE" id="PS51257">
    <property type="entry name" value="PROKAR_LIPOPROTEIN"/>
    <property type="match status" value="1"/>
</dbReference>
<evidence type="ECO:0000313" key="4">
    <source>
        <dbReference type="Proteomes" id="UP000001449"/>
    </source>
</evidence>
<dbReference type="GeneID" id="7451025"/>
<evidence type="ECO:0000256" key="2">
    <source>
        <dbReference type="SAM" id="Phobius"/>
    </source>
</evidence>
<keyword evidence="2" id="KW-1133">Transmembrane helix</keyword>
<feature type="transmembrane region" description="Helical" evidence="2">
    <location>
        <begin position="110"/>
        <end position="131"/>
    </location>
</feature>
<proteinExistence type="predicted"/>
<keyword evidence="4" id="KW-1185">Reference proteome</keyword>
<dbReference type="Proteomes" id="UP000001449">
    <property type="component" value="Chromosome 9"/>
</dbReference>
<feature type="compositionally biased region" description="Low complexity" evidence="1">
    <location>
        <begin position="363"/>
        <end position="379"/>
    </location>
</feature>
<evidence type="ECO:0000256" key="1">
    <source>
        <dbReference type="SAM" id="MobiDB-lite"/>
    </source>
</evidence>
<sequence>MDKRNICALICRFFLLILLIYGITLSSMILSSCHFISALSHNQETHGVGLQSFETDAGTCIPHNDFIKQNYNGMEMASKVCGYVAPSLGTVVVAWFIMECCKKESCWGGKCIPSLLIMGSMVCQALTFLLFQSELFCGNEDIEKCSMGDAGYRSLQACLVYAFSWILFYCGPSPKSLKGVMSSSGSSSRKKKEVKSKPGKDEDYTREMYEQRRKEKKIKSRGVSGRSKKEIFNDLKGDEGGSGSGSRSSSRRRREEEEYQLALYDPEQGNRDRRHNERRSESSRGSSSQPRYDDYVDEPDGMDWSAYSPGEREAYYERKRAKKRQQREREREERGRDRDYHEDEERRYHEEEERRYYDDRAAQDQYGYDDGGCDQSYASYDDRGYDDDSRRHGDSYRSEDDYTEEHDSRAVDEYYPDEGDYDRRSSRGESSRGRSSRSHHESYSNYDDQDSYDDRGRGRAGKYDYDDYEGSGRSFS</sequence>
<dbReference type="OMA" id="GMDWSAY"/>
<dbReference type="eggNOG" id="ENOG502T5FW">
    <property type="taxonomic scope" value="Eukaryota"/>
</dbReference>
<keyword evidence="2" id="KW-0812">Transmembrane</keyword>
<dbReference type="EMBL" id="CM000645">
    <property type="protein sequence ID" value="EED90351.1"/>
    <property type="molecule type" value="Genomic_DNA"/>
</dbReference>